<protein>
    <submittedName>
        <fullName evidence="4">Cystine-binding periplasmic protein</fullName>
    </submittedName>
</protein>
<feature type="domain" description="Solute-binding protein family 3/N-terminal" evidence="3">
    <location>
        <begin position="36"/>
        <end position="255"/>
    </location>
</feature>
<feature type="chain" id="PRO_5018623758" evidence="2">
    <location>
        <begin position="23"/>
        <end position="272"/>
    </location>
</feature>
<dbReference type="Pfam" id="PF00497">
    <property type="entry name" value="SBP_bac_3"/>
    <property type="match status" value="1"/>
</dbReference>
<dbReference type="EMBL" id="UZWE01000036">
    <property type="protein sequence ID" value="VDS09456.1"/>
    <property type="molecule type" value="Genomic_DNA"/>
</dbReference>
<dbReference type="PANTHER" id="PTHR35936:SF17">
    <property type="entry name" value="ARGININE-BINDING EXTRACELLULAR PROTEIN ARTP"/>
    <property type="match status" value="1"/>
</dbReference>
<keyword evidence="1 2" id="KW-0732">Signal</keyword>
<sequence>MLHITRIAAAAALALAAAVGTAADARSVEEAKASGTIRIGIQGDNCPWGCINSSGQADGYDAAMGRAFAEYLGVQAEFVPLAVANRIPALTTDKVDVLFATMAMNPERAQSIQFSVPYAANQMSVVGPKDADLSTPEKLADYRIGVPRSAAQDTALTALAPEGTNIMRFDDDAATIQALMSGQVDAVGGNQFYITRIEAGAPGRYENKMPLTALYNGVGTRLGEADWNQTVNAFLGEFMKTDEFKGIYNTWMHMDPPQLPGEMDGVPFAIAQ</sequence>
<dbReference type="RefSeq" id="WP_126155081.1">
    <property type="nucleotide sequence ID" value="NZ_UZWE01000036.1"/>
</dbReference>
<gene>
    <name evidence="4" type="primary">fliY_3</name>
    <name evidence="4" type="ORF">PARHAE_02659</name>
</gene>
<dbReference type="SMART" id="SM00062">
    <property type="entry name" value="PBPb"/>
    <property type="match status" value="1"/>
</dbReference>
<feature type="signal peptide" evidence="2">
    <location>
        <begin position="1"/>
        <end position="22"/>
    </location>
</feature>
<dbReference type="Gene3D" id="3.40.190.10">
    <property type="entry name" value="Periplasmic binding protein-like II"/>
    <property type="match status" value="2"/>
</dbReference>
<dbReference type="Proteomes" id="UP000270743">
    <property type="component" value="Unassembled WGS sequence"/>
</dbReference>
<dbReference type="AlphaFoldDB" id="A0A3S4D055"/>
<evidence type="ECO:0000256" key="2">
    <source>
        <dbReference type="SAM" id="SignalP"/>
    </source>
</evidence>
<proteinExistence type="predicted"/>
<dbReference type="SUPFAM" id="SSF53850">
    <property type="entry name" value="Periplasmic binding protein-like II"/>
    <property type="match status" value="1"/>
</dbReference>
<evidence type="ECO:0000259" key="3">
    <source>
        <dbReference type="SMART" id="SM00062"/>
    </source>
</evidence>
<dbReference type="OrthoDB" id="6192933at2"/>
<evidence type="ECO:0000256" key="1">
    <source>
        <dbReference type="ARBA" id="ARBA00022729"/>
    </source>
</evidence>
<dbReference type="PANTHER" id="PTHR35936">
    <property type="entry name" value="MEMBRANE-BOUND LYTIC MUREIN TRANSGLYCOSYLASE F"/>
    <property type="match status" value="1"/>
</dbReference>
<reference evidence="4 5" key="1">
    <citation type="submission" date="2018-12" db="EMBL/GenBank/DDBJ databases">
        <authorList>
            <person name="Criscuolo A."/>
        </authorList>
    </citation>
    <scope>NUCLEOTIDE SEQUENCE [LARGE SCALE GENOMIC DNA]</scope>
    <source>
        <strain evidence="4">ACIP1116241</strain>
    </source>
</reference>
<dbReference type="InterPro" id="IPR001638">
    <property type="entry name" value="Solute-binding_3/MltF_N"/>
</dbReference>
<evidence type="ECO:0000313" key="5">
    <source>
        <dbReference type="Proteomes" id="UP000270743"/>
    </source>
</evidence>
<organism evidence="4 5">
    <name type="scientific">Paracoccus haematequi</name>
    <dbReference type="NCBI Taxonomy" id="2491866"/>
    <lineage>
        <taxon>Bacteria</taxon>
        <taxon>Pseudomonadati</taxon>
        <taxon>Pseudomonadota</taxon>
        <taxon>Alphaproteobacteria</taxon>
        <taxon>Rhodobacterales</taxon>
        <taxon>Paracoccaceae</taxon>
        <taxon>Paracoccus</taxon>
    </lineage>
</organism>
<name>A0A3S4D055_9RHOB</name>
<evidence type="ECO:0000313" key="4">
    <source>
        <dbReference type="EMBL" id="VDS09456.1"/>
    </source>
</evidence>
<keyword evidence="5" id="KW-1185">Reference proteome</keyword>
<accession>A0A3S4D055</accession>